<proteinExistence type="predicted"/>
<sequence>MQLLAVSLLLAAGVRAHFKLNFPASIGFDDDAQHDGPCGGFTPDFSKNNATDFFAGGDNVATLTTHSQGNWLYRLTVDPAASGNWTQIFAIVQQNGLGDFCEPLIAVPASLIGQKAVLGVVANTPDGILYQCAVVNLVSGTSAVRPECHNASSVAAQFSTDAALAALVGDGSDSNTTATGGSATHSHTEPTTTPTSTPNGNAGISLRSPQVALTAVLGVIIAGMVHGVLWD</sequence>
<evidence type="ECO:0000256" key="1">
    <source>
        <dbReference type="ARBA" id="ARBA00004609"/>
    </source>
</evidence>
<reference evidence="12" key="1">
    <citation type="submission" date="2022-07" db="EMBL/GenBank/DDBJ databases">
        <title>Fungi with potential for degradation of polypropylene.</title>
        <authorList>
            <person name="Gostincar C."/>
        </authorList>
    </citation>
    <scope>NUCLEOTIDE SEQUENCE</scope>
    <source>
        <strain evidence="12">EXF-13287</strain>
    </source>
</reference>
<comment type="caution">
    <text evidence="12">The sequence shown here is derived from an EMBL/GenBank/DDBJ whole genome shotgun (WGS) entry which is preliminary data.</text>
</comment>
<evidence type="ECO:0000256" key="10">
    <source>
        <dbReference type="SAM" id="SignalP"/>
    </source>
</evidence>
<feature type="compositionally biased region" description="Low complexity" evidence="8">
    <location>
        <begin position="189"/>
        <end position="198"/>
    </location>
</feature>
<feature type="region of interest" description="Disordered" evidence="8">
    <location>
        <begin position="175"/>
        <end position="203"/>
    </location>
</feature>
<keyword evidence="9" id="KW-0812">Transmembrane</keyword>
<dbReference type="PANTHER" id="PTHR34992">
    <property type="entry name" value="HYPHAL ANASTAMOSIS-7 PROTEIN"/>
    <property type="match status" value="1"/>
</dbReference>
<dbReference type="EMBL" id="JANBVN010000092">
    <property type="protein sequence ID" value="KAJ9145215.1"/>
    <property type="molecule type" value="Genomic_DNA"/>
</dbReference>
<dbReference type="GO" id="GO:0005886">
    <property type="term" value="C:plasma membrane"/>
    <property type="evidence" value="ECO:0007669"/>
    <property type="project" value="UniProtKB-SubCell"/>
</dbReference>
<feature type="signal peptide" evidence="10">
    <location>
        <begin position="1"/>
        <end position="16"/>
    </location>
</feature>
<evidence type="ECO:0000256" key="9">
    <source>
        <dbReference type="SAM" id="Phobius"/>
    </source>
</evidence>
<keyword evidence="6" id="KW-0325">Glycoprotein</keyword>
<dbReference type="Pfam" id="PF20238">
    <property type="entry name" value="BIM1-like_dom"/>
    <property type="match status" value="1"/>
</dbReference>
<evidence type="ECO:0000256" key="6">
    <source>
        <dbReference type="ARBA" id="ARBA00023180"/>
    </source>
</evidence>
<dbReference type="GO" id="GO:0098552">
    <property type="term" value="C:side of membrane"/>
    <property type="evidence" value="ECO:0007669"/>
    <property type="project" value="UniProtKB-KW"/>
</dbReference>
<evidence type="ECO:0000313" key="13">
    <source>
        <dbReference type="Proteomes" id="UP001174691"/>
    </source>
</evidence>
<dbReference type="PANTHER" id="PTHR34992:SF1">
    <property type="entry name" value="COPPER ACQUISITION FACTOR BIM1-LIKE DOMAIN-CONTAINING PROTEIN"/>
    <property type="match status" value="1"/>
</dbReference>
<evidence type="ECO:0000256" key="7">
    <source>
        <dbReference type="ARBA" id="ARBA00023288"/>
    </source>
</evidence>
<evidence type="ECO:0000256" key="3">
    <source>
        <dbReference type="ARBA" id="ARBA00022622"/>
    </source>
</evidence>
<dbReference type="AlphaFoldDB" id="A0AA38VEX8"/>
<evidence type="ECO:0000256" key="5">
    <source>
        <dbReference type="ARBA" id="ARBA00023136"/>
    </source>
</evidence>
<feature type="transmembrane region" description="Helical" evidence="9">
    <location>
        <begin position="211"/>
        <end position="230"/>
    </location>
</feature>
<evidence type="ECO:0000256" key="2">
    <source>
        <dbReference type="ARBA" id="ARBA00022475"/>
    </source>
</evidence>
<organism evidence="12 13">
    <name type="scientific">Coniochaeta hoffmannii</name>
    <dbReference type="NCBI Taxonomy" id="91930"/>
    <lineage>
        <taxon>Eukaryota</taxon>
        <taxon>Fungi</taxon>
        <taxon>Dikarya</taxon>
        <taxon>Ascomycota</taxon>
        <taxon>Pezizomycotina</taxon>
        <taxon>Sordariomycetes</taxon>
        <taxon>Sordariomycetidae</taxon>
        <taxon>Coniochaetales</taxon>
        <taxon>Coniochaetaceae</taxon>
        <taxon>Coniochaeta</taxon>
    </lineage>
</organism>
<accession>A0AA38VEX8</accession>
<keyword evidence="7" id="KW-0449">Lipoprotein</keyword>
<keyword evidence="5 9" id="KW-0472">Membrane</keyword>
<feature type="chain" id="PRO_5041400485" description="Copper acquisition factor BIM1-like domain-containing protein" evidence="10">
    <location>
        <begin position="17"/>
        <end position="231"/>
    </location>
</feature>
<dbReference type="Proteomes" id="UP001174691">
    <property type="component" value="Unassembled WGS sequence"/>
</dbReference>
<evidence type="ECO:0000256" key="8">
    <source>
        <dbReference type="SAM" id="MobiDB-lite"/>
    </source>
</evidence>
<protein>
    <recommendedName>
        <fullName evidence="11">Copper acquisition factor BIM1-like domain-containing protein</fullName>
    </recommendedName>
</protein>
<evidence type="ECO:0000259" key="11">
    <source>
        <dbReference type="Pfam" id="PF20238"/>
    </source>
</evidence>
<gene>
    <name evidence="12" type="ORF">NKR19_g6160</name>
</gene>
<feature type="domain" description="Copper acquisition factor BIM1-like" evidence="11">
    <location>
        <begin position="15"/>
        <end position="152"/>
    </location>
</feature>
<keyword evidence="9" id="KW-1133">Transmembrane helix</keyword>
<evidence type="ECO:0000256" key="4">
    <source>
        <dbReference type="ARBA" id="ARBA00022729"/>
    </source>
</evidence>
<evidence type="ECO:0000313" key="12">
    <source>
        <dbReference type="EMBL" id="KAJ9145215.1"/>
    </source>
</evidence>
<keyword evidence="13" id="KW-1185">Reference proteome</keyword>
<comment type="subcellular location">
    <subcellularLocation>
        <location evidence="1">Cell membrane</location>
        <topology evidence="1">Lipid-anchor</topology>
        <topology evidence="1">GPI-anchor</topology>
    </subcellularLocation>
</comment>
<dbReference type="InterPro" id="IPR046530">
    <property type="entry name" value="BIM1-like_dom"/>
</dbReference>
<dbReference type="InterPro" id="IPR046936">
    <property type="entry name" value="BIM1-like"/>
</dbReference>
<keyword evidence="2" id="KW-1003">Cell membrane</keyword>
<dbReference type="CDD" id="cd21176">
    <property type="entry name" value="LPMO_auxiliary-like"/>
    <property type="match status" value="1"/>
</dbReference>
<keyword evidence="4 10" id="KW-0732">Signal</keyword>
<keyword evidence="3" id="KW-0336">GPI-anchor</keyword>
<name>A0AA38VEX8_9PEZI</name>